<dbReference type="PANTHER" id="PTHR23120">
    <property type="entry name" value="MAESTRO-RELATED HEAT DOMAIN-CONTAINING"/>
    <property type="match status" value="1"/>
</dbReference>
<dbReference type="Proteomes" id="UP000002279">
    <property type="component" value="Chromosome 6"/>
</dbReference>
<dbReference type="Pfam" id="PF23227">
    <property type="entry name" value="HEAT_MROH2B_C"/>
    <property type="match status" value="1"/>
</dbReference>
<dbReference type="InterPro" id="IPR011989">
    <property type="entry name" value="ARM-like"/>
</dbReference>
<feature type="domain" description="Maestro-like HEAT-repeats" evidence="3">
    <location>
        <begin position="374"/>
        <end position="607"/>
    </location>
</feature>
<name>F6S560_ORNAN</name>
<feature type="compositionally biased region" description="Pro residues" evidence="2">
    <location>
        <begin position="66"/>
        <end position="79"/>
    </location>
</feature>
<proteinExistence type="predicted"/>
<evidence type="ECO:0000313" key="6">
    <source>
        <dbReference type="Proteomes" id="UP000002279"/>
    </source>
</evidence>
<feature type="region of interest" description="Disordered" evidence="2">
    <location>
        <begin position="1"/>
        <end position="104"/>
    </location>
</feature>
<dbReference type="InterPro" id="IPR016024">
    <property type="entry name" value="ARM-type_fold"/>
</dbReference>
<keyword evidence="1" id="KW-0677">Repeat</keyword>
<accession>F6S560</accession>
<feature type="compositionally biased region" description="Basic and acidic residues" evidence="2">
    <location>
        <begin position="20"/>
        <end position="45"/>
    </location>
</feature>
<organism evidence="5 6">
    <name type="scientific">Ornithorhynchus anatinus</name>
    <name type="common">Duckbill platypus</name>
    <dbReference type="NCBI Taxonomy" id="9258"/>
    <lineage>
        <taxon>Eukaryota</taxon>
        <taxon>Metazoa</taxon>
        <taxon>Chordata</taxon>
        <taxon>Craniata</taxon>
        <taxon>Vertebrata</taxon>
        <taxon>Euteleostomi</taxon>
        <taxon>Mammalia</taxon>
        <taxon>Monotremata</taxon>
        <taxon>Ornithorhynchidae</taxon>
        <taxon>Ornithorhynchus</taxon>
    </lineage>
</organism>
<dbReference type="Gene3D" id="1.25.10.10">
    <property type="entry name" value="Leucine-rich Repeat Variant"/>
    <property type="match status" value="2"/>
</dbReference>
<dbReference type="GeneID" id="100082632"/>
<reference evidence="5" key="2">
    <citation type="submission" date="2025-08" db="UniProtKB">
        <authorList>
            <consortium name="Ensembl"/>
        </authorList>
    </citation>
    <scope>IDENTIFICATION</scope>
    <source>
        <strain evidence="5">Glennie</strain>
    </source>
</reference>
<evidence type="ECO:0000256" key="2">
    <source>
        <dbReference type="SAM" id="MobiDB-lite"/>
    </source>
</evidence>
<dbReference type="eggNOG" id="KOG2032">
    <property type="taxonomic scope" value="Eukaryota"/>
</dbReference>
<dbReference type="InParanoid" id="F6S560"/>
<evidence type="ECO:0000256" key="1">
    <source>
        <dbReference type="ARBA" id="ARBA00022737"/>
    </source>
</evidence>
<dbReference type="InterPro" id="IPR048465">
    <property type="entry name" value="Maestro-like_HEAT"/>
</dbReference>
<dbReference type="RefSeq" id="XP_039768301.1">
    <property type="nucleotide sequence ID" value="XM_039912367.1"/>
</dbReference>
<dbReference type="Ensembl" id="ENSOANT00000006694.2">
    <property type="protein sequence ID" value="ENSOANP00000006692.2"/>
    <property type="gene ID" value="ENSOANG00000004213.3"/>
</dbReference>
<dbReference type="PANTHER" id="PTHR23120:SF18">
    <property type="entry name" value="MAESTRO HEAT-LIKE REPEAT FAMILY MEMBER 8"/>
    <property type="match status" value="1"/>
</dbReference>
<evidence type="ECO:0000313" key="5">
    <source>
        <dbReference type="Ensembl" id="ENSOANP00000006692.2"/>
    </source>
</evidence>
<protein>
    <recommendedName>
        <fullName evidence="7">Maestro heat like repeat family member 8</fullName>
    </recommendedName>
</protein>
<dbReference type="GO" id="GO:0005737">
    <property type="term" value="C:cytoplasm"/>
    <property type="evidence" value="ECO:0000318"/>
    <property type="project" value="GO_Central"/>
</dbReference>
<dbReference type="Pfam" id="PF21047">
    <property type="entry name" value="HEAT_Maestro"/>
    <property type="match status" value="1"/>
</dbReference>
<feature type="compositionally biased region" description="Basic and acidic residues" evidence="2">
    <location>
        <begin position="1"/>
        <end position="13"/>
    </location>
</feature>
<sequence length="1079" mass="121459">MDSGALEKSEKTPEAPGTASRDEGTPPLAWERDSGPKWKSEREGPEGQLPTEASPPEKEAPAGPTASPPADPTASPPAGPTASLRAPKTFRYTENRSDSETSSYNMSDLDVLLSELSLEDFTVFSQSSVKEGTFSSCTSTLSTRKPLEEVLSYVSDSDSDNLNHPYLKDTTPKKSGVLLKSKIELIPEASISQDSMKVLTGSIQDHLNSEQKIHGEAEKLTFLRNLTTLSKTLSWSENSVSFIKNRLEKITKAISMLVKQESLHSLVSTMLQEVFITVTNLSFQNIHLLLTSPGGSSLFSSLTRSIIALPSVKTLRRLESGRCDGPQKTEVLYTQTLLAFCEMLQSLVMSDPHLEKLETILEQLDPWLQSKVDHERERAVISLSLALRCLSRNLSLKPPAQLKRLGHLVALLALLCGDQEEDISLEASESTHHLLRITVHLKYLTFGPKSLLKMRGLMKKCNDLLRIYNTEKFFNNPFQIAEVFEIFLSPKELFQFIMTILNGMKNLKHLCTQETAGRLLEILVKNASTRLEKVPEIVRAICTHLPSIGQHSTRHQVMSLVSLLIAEPKSTNQVLNYLLSHPVPYDRHIAELWRSLEVEETCNAWILWQLLRKLQKCQSTSRNKMAYVAIATTDALYEVFVANKFRPAMYRLFPQLLMTLLIQVHHSIGLKISDVAFPRNMSKRRGFPSNFTPLSCAIQASKAFLIRTCCWHELNTMERERGWDLLEGKNDHLQGVRLLANALLEKNSIFAQRILYLLIPLLNRGNERHKLTSAAFFVELLQSPLSKRLPREYTTGRLGQWLQSENELFRTLGLRGLRNLLCHQRKVQVEEIKKMLPFISSSLQKRSKREVLFAIDVLRKLLDKMDSRTLSSVINSLLFLLSDVRQDVRLSAVSLLGDSIKVGKGKDKESMKSHVLHTLVPLILHLQDEDVGVAKACRKTLGLSGQLLGWKLPRQVNSPHPWHSHPSAAEKTCQFFEKNCRGKCNILDQSLEFTKSPQFQIRRASSQFIGLVVKNMKPSQLCMKGTDGIEDALSPLLNDHEPSVRIITIQALNRVQKASLCAEPKPESSWRKLFSCVSP</sequence>
<keyword evidence="6" id="KW-1185">Reference proteome</keyword>
<gene>
    <name evidence="5" type="primary">LOC100082632</name>
</gene>
<dbReference type="FunCoup" id="F6S560">
    <property type="interactions" value="50"/>
</dbReference>
<dbReference type="OMA" id="IARLKDW"/>
<evidence type="ECO:0000259" key="4">
    <source>
        <dbReference type="Pfam" id="PF23227"/>
    </source>
</evidence>
<reference evidence="5" key="3">
    <citation type="submission" date="2025-09" db="UniProtKB">
        <authorList>
            <consortium name="Ensembl"/>
        </authorList>
    </citation>
    <scope>IDENTIFICATION</scope>
    <source>
        <strain evidence="5">Glennie</strain>
    </source>
</reference>
<dbReference type="InterPro" id="IPR055406">
    <property type="entry name" value="HEAT_Maestro"/>
</dbReference>
<dbReference type="GeneTree" id="ENSGT00940000160596"/>
<dbReference type="SUPFAM" id="SSF48371">
    <property type="entry name" value="ARM repeat"/>
    <property type="match status" value="1"/>
</dbReference>
<evidence type="ECO:0008006" key="7">
    <source>
        <dbReference type="Google" id="ProtNLM"/>
    </source>
</evidence>
<feature type="domain" description="Maestro/Maestro-like HEAT-repeats" evidence="4">
    <location>
        <begin position="796"/>
        <end position="1056"/>
    </location>
</feature>
<dbReference type="HOGENOM" id="CLU_003474_1_0_1"/>
<evidence type="ECO:0000259" key="3">
    <source>
        <dbReference type="Pfam" id="PF21047"/>
    </source>
</evidence>
<dbReference type="AlphaFoldDB" id="F6S560"/>
<reference evidence="5 6" key="1">
    <citation type="journal article" date="2008" name="Nature">
        <title>Genome analysis of the platypus reveals unique signatures of evolution.</title>
        <authorList>
            <person name="Warren W.C."/>
            <person name="Hillier L.W."/>
            <person name="Marshall Graves J.A."/>
            <person name="Birney E."/>
            <person name="Ponting C.P."/>
            <person name="Grutzner F."/>
            <person name="Belov K."/>
            <person name="Miller W."/>
            <person name="Clarke L."/>
            <person name="Chinwalla A.T."/>
            <person name="Yang S.P."/>
            <person name="Heger A."/>
            <person name="Locke D.P."/>
            <person name="Miethke P."/>
            <person name="Waters P.D."/>
            <person name="Veyrunes F."/>
            <person name="Fulton L."/>
            <person name="Fulton B."/>
            <person name="Graves T."/>
            <person name="Wallis J."/>
            <person name="Puente X.S."/>
            <person name="Lopez-Otin C."/>
            <person name="Ordonez G.R."/>
            <person name="Eichler E.E."/>
            <person name="Chen L."/>
            <person name="Cheng Z."/>
            <person name="Deakin J.E."/>
            <person name="Alsop A."/>
            <person name="Thompson K."/>
            <person name="Kirby P."/>
            <person name="Papenfuss A.T."/>
            <person name="Wakefield M.J."/>
            <person name="Olender T."/>
            <person name="Lancet D."/>
            <person name="Huttley G.A."/>
            <person name="Smit A.F."/>
            <person name="Pask A."/>
            <person name="Temple-Smith P."/>
            <person name="Batzer M.A."/>
            <person name="Walker J.A."/>
            <person name="Konkel M.K."/>
            <person name="Harris R.S."/>
            <person name="Whittington C.M."/>
            <person name="Wong E.S."/>
            <person name="Gemmell N.J."/>
            <person name="Buschiazzo E."/>
            <person name="Vargas Jentzsch I.M."/>
            <person name="Merkel A."/>
            <person name="Schmitz J."/>
            <person name="Zemann A."/>
            <person name="Churakov G."/>
            <person name="Kriegs J.O."/>
            <person name="Brosius J."/>
            <person name="Murchison E.P."/>
            <person name="Sachidanandam R."/>
            <person name="Smith C."/>
            <person name="Hannon G.J."/>
            <person name="Tsend-Ayush E."/>
            <person name="McMillan D."/>
            <person name="Attenborough R."/>
            <person name="Rens W."/>
            <person name="Ferguson-Smith M."/>
            <person name="Lefevre C.M."/>
            <person name="Sharp J.A."/>
            <person name="Nicholas K.R."/>
            <person name="Ray D.A."/>
            <person name="Kube M."/>
            <person name="Reinhardt R."/>
            <person name="Pringle T.H."/>
            <person name="Taylor J."/>
            <person name="Jones R.C."/>
            <person name="Nixon B."/>
            <person name="Dacheux J.L."/>
            <person name="Niwa H."/>
            <person name="Sekita Y."/>
            <person name="Huang X."/>
            <person name="Stark A."/>
            <person name="Kheradpour P."/>
            <person name="Kellis M."/>
            <person name="Flicek P."/>
            <person name="Chen Y."/>
            <person name="Webber C."/>
            <person name="Hardison R."/>
            <person name="Nelson J."/>
            <person name="Hallsworth-Pepin K."/>
            <person name="Delehaunty K."/>
            <person name="Markovic C."/>
            <person name="Minx P."/>
            <person name="Feng Y."/>
            <person name="Kremitzki C."/>
            <person name="Mitreva M."/>
            <person name="Glasscock J."/>
            <person name="Wylie T."/>
            <person name="Wohldmann P."/>
            <person name="Thiru P."/>
            <person name="Nhan M.N."/>
            <person name="Pohl C.S."/>
            <person name="Smith S.M."/>
            <person name="Hou S."/>
            <person name="Nefedov M."/>
            <person name="de Jong P.J."/>
            <person name="Renfree M.B."/>
            <person name="Mardis E.R."/>
            <person name="Wilson R.K."/>
        </authorList>
    </citation>
    <scope>NUCLEOTIDE SEQUENCE [LARGE SCALE GENOMIC DNA]</scope>
    <source>
        <strain evidence="5 6">Glennie</strain>
    </source>
</reference>
<dbReference type="Bgee" id="ENSOANG00000004213">
    <property type="expression patterns" value="Expressed in testis and 8 other cell types or tissues"/>
</dbReference>
<dbReference type="InterPro" id="IPR045206">
    <property type="entry name" value="Maestro_heat-like_prot"/>
</dbReference>